<dbReference type="EMBL" id="AP014648">
    <property type="protein sequence ID" value="BAQ16719.1"/>
    <property type="molecule type" value="Genomic_DNA"/>
</dbReference>
<feature type="domain" description="Phasin" evidence="1">
    <location>
        <begin position="1"/>
        <end position="57"/>
    </location>
</feature>
<proteinExistence type="predicted"/>
<organism evidence="2 3">
    <name type="scientific">Methyloceanibacter caenitepidi</name>
    <dbReference type="NCBI Taxonomy" id="1384459"/>
    <lineage>
        <taxon>Bacteria</taxon>
        <taxon>Pseudomonadati</taxon>
        <taxon>Pseudomonadota</taxon>
        <taxon>Alphaproteobacteria</taxon>
        <taxon>Hyphomicrobiales</taxon>
        <taxon>Hyphomicrobiaceae</taxon>
        <taxon>Methyloceanibacter</taxon>
    </lineage>
</organism>
<dbReference type="KEGG" id="mcg:GL4_1261"/>
<evidence type="ECO:0000313" key="2">
    <source>
        <dbReference type="EMBL" id="BAQ16719.1"/>
    </source>
</evidence>
<evidence type="ECO:0000313" key="3">
    <source>
        <dbReference type="Proteomes" id="UP000031643"/>
    </source>
</evidence>
<protein>
    <recommendedName>
        <fullName evidence="1">Phasin domain-containing protein</fullName>
    </recommendedName>
</protein>
<accession>A0A0A8K3Z7</accession>
<dbReference type="Pfam" id="PF09361">
    <property type="entry name" value="Phasin_2"/>
    <property type="match status" value="1"/>
</dbReference>
<name>A0A0A8K3Z7_9HYPH</name>
<sequence length="64" mass="7140">MDFAKENAESSFSLARELANAKDVQEVMSIQSRYGQTQIQAYSRQVQELGRLMVNAMSGAGRKI</sequence>
<keyword evidence="3" id="KW-1185">Reference proteome</keyword>
<gene>
    <name evidence="2" type="ORF">GL4_1261</name>
</gene>
<dbReference type="Proteomes" id="UP000031643">
    <property type="component" value="Chromosome"/>
</dbReference>
<dbReference type="AlphaFoldDB" id="A0A0A8K3Z7"/>
<dbReference type="InterPro" id="IPR018968">
    <property type="entry name" value="Phasin"/>
</dbReference>
<reference evidence="2 3" key="1">
    <citation type="submission" date="2014-09" db="EMBL/GenBank/DDBJ databases">
        <title>Genome sequencing of Methyloceanibacter caenitepidi Gela4.</title>
        <authorList>
            <person name="Takeuchi M."/>
            <person name="Susumu S."/>
            <person name="Kamagata Y."/>
            <person name="Oshima K."/>
            <person name="Hattori M."/>
            <person name="Iwasaki W."/>
        </authorList>
    </citation>
    <scope>NUCLEOTIDE SEQUENCE [LARGE SCALE GENOMIC DNA]</scope>
    <source>
        <strain evidence="2 3">Gela4</strain>
    </source>
</reference>
<dbReference type="HOGENOM" id="CLU_2862639_0_0_5"/>
<evidence type="ECO:0000259" key="1">
    <source>
        <dbReference type="Pfam" id="PF09361"/>
    </source>
</evidence>